<protein>
    <submittedName>
        <fullName evidence="1">Uncharacterized protein</fullName>
    </submittedName>
</protein>
<gene>
    <name evidence="1" type="ORF">C8A05DRAFT_39305</name>
</gene>
<keyword evidence="2" id="KW-1185">Reference proteome</keyword>
<sequence length="281" mass="31872">WILLTLSPTLNLEINTLCVKVEATAADLVVILLALYKRAEDIPTTPLTRVSFHATVLLASTGGFRPGTLENTSCRQYTLSVVRDPADRAQRRIIVIPNFYDLWTRCLLVIGCRKSIRPYALCVSARARMDASLSSALRNYVMSHPGDILETEHQTGVVRANLAELAFGAKAVRRDEILFNDLRNMSLTRDEGAPISVSEERIAKFQERNDIAKFRAEIWASTDRKEKIKLYSQIRHTIRTCTKLQLEEDMKATSRRQTGCVSWVSSRSQRPARGVRVRRIR</sequence>
<evidence type="ECO:0000313" key="2">
    <source>
        <dbReference type="Proteomes" id="UP001303889"/>
    </source>
</evidence>
<feature type="non-terminal residue" evidence="1">
    <location>
        <position position="1"/>
    </location>
</feature>
<comment type="caution">
    <text evidence="1">The sequence shown here is derived from an EMBL/GenBank/DDBJ whole genome shotgun (WGS) entry which is preliminary data.</text>
</comment>
<accession>A0AAN6MBR0</accession>
<dbReference type="AlphaFoldDB" id="A0AAN6MBR0"/>
<evidence type="ECO:0000313" key="1">
    <source>
        <dbReference type="EMBL" id="KAK3897146.1"/>
    </source>
</evidence>
<name>A0AAN6MBR0_9PEZI</name>
<reference evidence="1" key="2">
    <citation type="submission" date="2023-05" db="EMBL/GenBank/DDBJ databases">
        <authorList>
            <consortium name="Lawrence Berkeley National Laboratory"/>
            <person name="Steindorff A."/>
            <person name="Hensen N."/>
            <person name="Bonometti L."/>
            <person name="Westerberg I."/>
            <person name="Brannstrom I.O."/>
            <person name="Guillou S."/>
            <person name="Cros-Aarteil S."/>
            <person name="Calhoun S."/>
            <person name="Haridas S."/>
            <person name="Kuo A."/>
            <person name="Mondo S."/>
            <person name="Pangilinan J."/>
            <person name="Riley R."/>
            <person name="Labutti K."/>
            <person name="Andreopoulos B."/>
            <person name="Lipzen A."/>
            <person name="Chen C."/>
            <person name="Yanf M."/>
            <person name="Daum C."/>
            <person name="Ng V."/>
            <person name="Clum A."/>
            <person name="Ohm R."/>
            <person name="Martin F."/>
            <person name="Silar P."/>
            <person name="Natvig D."/>
            <person name="Lalanne C."/>
            <person name="Gautier V."/>
            <person name="Ament-Velasquez S.L."/>
            <person name="Kruys A."/>
            <person name="Hutchinson M.I."/>
            <person name="Powell A.J."/>
            <person name="Barry K."/>
            <person name="Miller A.N."/>
            <person name="Grigoriev I.V."/>
            <person name="Debuchy R."/>
            <person name="Gladieux P."/>
            <person name="Thoren M.H."/>
            <person name="Johannesson H."/>
        </authorList>
    </citation>
    <scope>NUCLEOTIDE SEQUENCE</scope>
    <source>
        <strain evidence="1">CBS 103.79</strain>
    </source>
</reference>
<organism evidence="1 2">
    <name type="scientific">Staphylotrichum tortipilum</name>
    <dbReference type="NCBI Taxonomy" id="2831512"/>
    <lineage>
        <taxon>Eukaryota</taxon>
        <taxon>Fungi</taxon>
        <taxon>Dikarya</taxon>
        <taxon>Ascomycota</taxon>
        <taxon>Pezizomycotina</taxon>
        <taxon>Sordariomycetes</taxon>
        <taxon>Sordariomycetidae</taxon>
        <taxon>Sordariales</taxon>
        <taxon>Chaetomiaceae</taxon>
        <taxon>Staphylotrichum</taxon>
    </lineage>
</organism>
<reference evidence="1" key="1">
    <citation type="journal article" date="2023" name="Mol. Phylogenet. Evol.">
        <title>Genome-scale phylogeny and comparative genomics of the fungal order Sordariales.</title>
        <authorList>
            <person name="Hensen N."/>
            <person name="Bonometti L."/>
            <person name="Westerberg I."/>
            <person name="Brannstrom I.O."/>
            <person name="Guillou S."/>
            <person name="Cros-Aarteil S."/>
            <person name="Calhoun S."/>
            <person name="Haridas S."/>
            <person name="Kuo A."/>
            <person name="Mondo S."/>
            <person name="Pangilinan J."/>
            <person name="Riley R."/>
            <person name="LaButti K."/>
            <person name="Andreopoulos B."/>
            <person name="Lipzen A."/>
            <person name="Chen C."/>
            <person name="Yan M."/>
            <person name="Daum C."/>
            <person name="Ng V."/>
            <person name="Clum A."/>
            <person name="Steindorff A."/>
            <person name="Ohm R.A."/>
            <person name="Martin F."/>
            <person name="Silar P."/>
            <person name="Natvig D.O."/>
            <person name="Lalanne C."/>
            <person name="Gautier V."/>
            <person name="Ament-Velasquez S.L."/>
            <person name="Kruys A."/>
            <person name="Hutchinson M.I."/>
            <person name="Powell A.J."/>
            <person name="Barry K."/>
            <person name="Miller A.N."/>
            <person name="Grigoriev I.V."/>
            <person name="Debuchy R."/>
            <person name="Gladieux P."/>
            <person name="Hiltunen Thoren M."/>
            <person name="Johannesson H."/>
        </authorList>
    </citation>
    <scope>NUCLEOTIDE SEQUENCE</scope>
    <source>
        <strain evidence="1">CBS 103.79</strain>
    </source>
</reference>
<dbReference type="EMBL" id="MU856253">
    <property type="protein sequence ID" value="KAK3897146.1"/>
    <property type="molecule type" value="Genomic_DNA"/>
</dbReference>
<dbReference type="Proteomes" id="UP001303889">
    <property type="component" value="Unassembled WGS sequence"/>
</dbReference>
<proteinExistence type="predicted"/>